<sequence>MALALKGIRVLDFTWIHAGPSATRILSDQGAQVIKVESNQALSVVGGPASNTARGLGQRHNWNAGKSSISLNMKTDAGKELARRLVAVSDVVAENFSGRVMPGWGMDYDGIRDIKPDIIMLSMSGFGRTGPWKDRVSYGQTLQAWSGFTDLTGFPDTKPSGPASAYSDAVGGMAGAQAVLLALIQRARTGRGQWIDVSQMEAMSSLLGPLTLELSAKGNDVQRTGNRLHHGGGAPHGAYRCKGNDRWLAITVFTDDEWSAFVGAIGSPDWASDHRFANSESRLSYADDLDKLVESWTSEQNAEDAMHLLQAAGVAAGVVQTGKDMAENDPHLRERGIFQQVADSAGTMRTIERAPYKLSRTPGKVTGGAPEFGADQDFVLRDI</sequence>
<dbReference type="PANTHER" id="PTHR48228">
    <property type="entry name" value="SUCCINYL-COA--D-CITRAMALATE COA-TRANSFERASE"/>
    <property type="match status" value="1"/>
</dbReference>
<dbReference type="Pfam" id="PF02515">
    <property type="entry name" value="CoA_transf_3"/>
    <property type="match status" value="1"/>
</dbReference>
<protein>
    <recommendedName>
        <fullName evidence="3">Carnitine dehydratase</fullName>
    </recommendedName>
</protein>
<accession>A0A382HGF0</accession>
<evidence type="ECO:0000313" key="2">
    <source>
        <dbReference type="EMBL" id="SVB86252.1"/>
    </source>
</evidence>
<gene>
    <name evidence="2" type="ORF">METZ01_LOCUS239106</name>
</gene>
<dbReference type="SUPFAM" id="SSF89796">
    <property type="entry name" value="CoA-transferase family III (CaiB/BaiF)"/>
    <property type="match status" value="1"/>
</dbReference>
<dbReference type="Gene3D" id="3.30.1540.10">
    <property type="entry name" value="formyl-coa transferase, domain 3"/>
    <property type="match status" value="1"/>
</dbReference>
<dbReference type="GO" id="GO:0016740">
    <property type="term" value="F:transferase activity"/>
    <property type="evidence" value="ECO:0007669"/>
    <property type="project" value="UniProtKB-KW"/>
</dbReference>
<dbReference type="AlphaFoldDB" id="A0A382HGF0"/>
<dbReference type="InterPro" id="IPR044855">
    <property type="entry name" value="CoA-Trfase_III_dom3_sf"/>
</dbReference>
<dbReference type="Gene3D" id="3.40.50.10540">
    <property type="entry name" value="Crotonobetainyl-coa:carnitine coa-transferase, domain 1"/>
    <property type="match status" value="1"/>
</dbReference>
<dbReference type="EMBL" id="UINC01061070">
    <property type="protein sequence ID" value="SVB86252.1"/>
    <property type="molecule type" value="Genomic_DNA"/>
</dbReference>
<organism evidence="2">
    <name type="scientific">marine metagenome</name>
    <dbReference type="NCBI Taxonomy" id="408172"/>
    <lineage>
        <taxon>unclassified sequences</taxon>
        <taxon>metagenomes</taxon>
        <taxon>ecological metagenomes</taxon>
    </lineage>
</organism>
<dbReference type="InterPro" id="IPR050509">
    <property type="entry name" value="CoA-transferase_III"/>
</dbReference>
<keyword evidence="1" id="KW-0808">Transferase</keyword>
<evidence type="ECO:0000256" key="1">
    <source>
        <dbReference type="ARBA" id="ARBA00022679"/>
    </source>
</evidence>
<proteinExistence type="predicted"/>
<reference evidence="2" key="1">
    <citation type="submission" date="2018-05" db="EMBL/GenBank/DDBJ databases">
        <authorList>
            <person name="Lanie J.A."/>
            <person name="Ng W.-L."/>
            <person name="Kazmierczak K.M."/>
            <person name="Andrzejewski T.M."/>
            <person name="Davidsen T.M."/>
            <person name="Wayne K.J."/>
            <person name="Tettelin H."/>
            <person name="Glass J.I."/>
            <person name="Rusch D."/>
            <person name="Podicherti R."/>
            <person name="Tsui H.-C.T."/>
            <person name="Winkler M.E."/>
        </authorList>
    </citation>
    <scope>NUCLEOTIDE SEQUENCE</scope>
</reference>
<dbReference type="InterPro" id="IPR023606">
    <property type="entry name" value="CoA-Trfase_III_dom_1_sf"/>
</dbReference>
<evidence type="ECO:0008006" key="3">
    <source>
        <dbReference type="Google" id="ProtNLM"/>
    </source>
</evidence>
<feature type="non-terminal residue" evidence="2">
    <location>
        <position position="383"/>
    </location>
</feature>
<dbReference type="PANTHER" id="PTHR48228:SF6">
    <property type="entry name" value="L-CARNITINE COA-TRANSFERASE"/>
    <property type="match status" value="1"/>
</dbReference>
<name>A0A382HGF0_9ZZZZ</name>
<dbReference type="InterPro" id="IPR003673">
    <property type="entry name" value="CoA-Trfase_fam_III"/>
</dbReference>